<dbReference type="SMART" id="SM00388">
    <property type="entry name" value="HisKA"/>
    <property type="match status" value="1"/>
</dbReference>
<dbReference type="InterPro" id="IPR036097">
    <property type="entry name" value="HisK_dim/P_sf"/>
</dbReference>
<evidence type="ECO:0000313" key="18">
    <source>
        <dbReference type="Proteomes" id="UP001596143"/>
    </source>
</evidence>
<keyword evidence="12" id="KW-0902">Two-component regulatory system</keyword>
<dbReference type="InterPro" id="IPR003594">
    <property type="entry name" value="HATPase_dom"/>
</dbReference>
<dbReference type="RefSeq" id="WP_270895465.1">
    <property type="nucleotide sequence ID" value="NZ_JBHSPF010000045.1"/>
</dbReference>
<gene>
    <name evidence="17" type="ORF">ACFPTR_08910</name>
</gene>
<reference evidence="18" key="1">
    <citation type="journal article" date="2019" name="Int. J. Syst. Evol. Microbiol.">
        <title>The Global Catalogue of Microorganisms (GCM) 10K type strain sequencing project: providing services to taxonomists for standard genome sequencing and annotation.</title>
        <authorList>
            <consortium name="The Broad Institute Genomics Platform"/>
            <consortium name="The Broad Institute Genome Sequencing Center for Infectious Disease"/>
            <person name="Wu L."/>
            <person name="Ma J."/>
        </authorList>
    </citation>
    <scope>NUCLEOTIDE SEQUENCE [LARGE SCALE GENOMIC DNA]</scope>
    <source>
        <strain evidence="18">CGMCC 1.15790</strain>
    </source>
</reference>
<dbReference type="CDD" id="cd00130">
    <property type="entry name" value="PAS"/>
    <property type="match status" value="1"/>
</dbReference>
<sequence>MLWRSVVGKLWGTIILLVAVVLIFLTFLLLQFFEQFHKSEAEQQLMSHANVVVSVLEEYDDPSVALQTIEKIANTYNTKVVIIRNDEEWQSSNELDAGTSLPLEIFREHEELSSVQENGDRVVTQLDYNGEELQAEIFIVGLPYQLVNGDNGSIYLYQSLSVIENTTGKTKQIILLSAGIAIILTTVFAFFLSSRVTAPLRKMRQLALNVAKGDFNTKVPILTNDEIGQLGIAFNKMRRELNQNIAALNQEKEQLSRILSSMADGVITIDRKGTIIVTNPPAHRFLEMYRYEHQDYDELSLPKELKKLFQHVVAQEKEQLAEMDIQGRSYAILMTPLYDQNFVRGVVAVIRDMTEERQHDKLRKDFIANVSHELRTPISMLQGYSEAIIDDMATSEEEMKEIVKIIYDESKRMNRLVNELLDIARMEAGHIQLDKQKTDIHALANKVYKKFQGLAKEAEVELSITTTGTEPIQFLDPDRIEQVMTNLIHNAIRHTDKDGTVRITVEAKKEGTKVSVKDDGTGIPEEDLPYVFERFYKADKARTRSNGGTGLGLAIAKNIVEAHGGEISVHSKLGEGALFRFFLPATKEEQKS</sequence>
<evidence type="ECO:0000256" key="4">
    <source>
        <dbReference type="ARBA" id="ARBA00022475"/>
    </source>
</evidence>
<keyword evidence="13 14" id="KW-0472">Membrane</keyword>
<keyword evidence="5" id="KW-0597">Phosphoprotein</keyword>
<evidence type="ECO:0000256" key="9">
    <source>
        <dbReference type="ARBA" id="ARBA00022777"/>
    </source>
</evidence>
<dbReference type="SUPFAM" id="SSF158472">
    <property type="entry name" value="HAMP domain-like"/>
    <property type="match status" value="1"/>
</dbReference>
<dbReference type="SMART" id="SM00387">
    <property type="entry name" value="HATPase_c"/>
    <property type="match status" value="1"/>
</dbReference>
<dbReference type="Pfam" id="PF00672">
    <property type="entry name" value="HAMP"/>
    <property type="match status" value="1"/>
</dbReference>
<evidence type="ECO:0000256" key="6">
    <source>
        <dbReference type="ARBA" id="ARBA00022679"/>
    </source>
</evidence>
<dbReference type="Pfam" id="PF18698">
    <property type="entry name" value="HisK_sensor"/>
    <property type="match status" value="1"/>
</dbReference>
<evidence type="ECO:0000256" key="12">
    <source>
        <dbReference type="ARBA" id="ARBA00023012"/>
    </source>
</evidence>
<keyword evidence="7 14" id="KW-0812">Transmembrane</keyword>
<feature type="transmembrane region" description="Helical" evidence="14">
    <location>
        <begin position="173"/>
        <end position="192"/>
    </location>
</feature>
<evidence type="ECO:0000256" key="11">
    <source>
        <dbReference type="ARBA" id="ARBA00022989"/>
    </source>
</evidence>
<dbReference type="EMBL" id="JBHSPF010000045">
    <property type="protein sequence ID" value="MFC5628991.1"/>
    <property type="molecule type" value="Genomic_DNA"/>
</dbReference>
<keyword evidence="18" id="KW-1185">Reference proteome</keyword>
<dbReference type="SMART" id="SM00304">
    <property type="entry name" value="HAMP"/>
    <property type="match status" value="1"/>
</dbReference>
<dbReference type="InterPro" id="IPR004358">
    <property type="entry name" value="Sig_transdc_His_kin-like_C"/>
</dbReference>
<feature type="transmembrane region" description="Helical" evidence="14">
    <location>
        <begin position="12"/>
        <end position="33"/>
    </location>
</feature>
<dbReference type="Gene3D" id="3.30.450.20">
    <property type="entry name" value="PAS domain"/>
    <property type="match status" value="1"/>
</dbReference>
<dbReference type="SUPFAM" id="SSF55785">
    <property type="entry name" value="PYP-like sensor domain (PAS domain)"/>
    <property type="match status" value="1"/>
</dbReference>
<evidence type="ECO:0000256" key="13">
    <source>
        <dbReference type="ARBA" id="ARBA00023136"/>
    </source>
</evidence>
<feature type="domain" description="Histidine kinase" evidence="15">
    <location>
        <begin position="369"/>
        <end position="587"/>
    </location>
</feature>
<name>A0ABW0U8L0_9BACI</name>
<dbReference type="Proteomes" id="UP001596143">
    <property type="component" value="Unassembled WGS sequence"/>
</dbReference>
<dbReference type="SMART" id="SM00091">
    <property type="entry name" value="PAS"/>
    <property type="match status" value="1"/>
</dbReference>
<evidence type="ECO:0000256" key="10">
    <source>
        <dbReference type="ARBA" id="ARBA00022840"/>
    </source>
</evidence>
<dbReference type="Gene3D" id="1.10.287.130">
    <property type="match status" value="1"/>
</dbReference>
<dbReference type="Gene3D" id="6.10.340.10">
    <property type="match status" value="1"/>
</dbReference>
<dbReference type="PANTHER" id="PTHR42878:SF3">
    <property type="entry name" value="HISTIDINE PROTEIN KINASE SAES"/>
    <property type="match status" value="1"/>
</dbReference>
<proteinExistence type="predicted"/>
<protein>
    <recommendedName>
        <fullName evidence="3">histidine kinase</fullName>
        <ecNumber evidence="3">2.7.13.3</ecNumber>
    </recommendedName>
</protein>
<dbReference type="GO" id="GO:0005524">
    <property type="term" value="F:ATP binding"/>
    <property type="evidence" value="ECO:0007669"/>
    <property type="project" value="UniProtKB-KW"/>
</dbReference>
<dbReference type="InterPro" id="IPR003661">
    <property type="entry name" value="HisK_dim/P_dom"/>
</dbReference>
<keyword evidence="11 14" id="KW-1133">Transmembrane helix</keyword>
<keyword evidence="4" id="KW-1003">Cell membrane</keyword>
<comment type="caution">
    <text evidence="17">The sequence shown here is derived from an EMBL/GenBank/DDBJ whole genome shotgun (WGS) entry which is preliminary data.</text>
</comment>
<organism evidence="17 18">
    <name type="scientific">Aliibacillus thermotolerans</name>
    <dbReference type="NCBI Taxonomy" id="1834418"/>
    <lineage>
        <taxon>Bacteria</taxon>
        <taxon>Bacillati</taxon>
        <taxon>Bacillota</taxon>
        <taxon>Bacilli</taxon>
        <taxon>Bacillales</taxon>
        <taxon>Bacillaceae</taxon>
        <taxon>Aliibacillus</taxon>
    </lineage>
</organism>
<dbReference type="InterPro" id="IPR000014">
    <property type="entry name" value="PAS"/>
</dbReference>
<accession>A0ABW0U8L0</accession>
<dbReference type="PROSITE" id="PS50885">
    <property type="entry name" value="HAMP"/>
    <property type="match status" value="1"/>
</dbReference>
<dbReference type="CDD" id="cd06225">
    <property type="entry name" value="HAMP"/>
    <property type="match status" value="1"/>
</dbReference>
<evidence type="ECO:0000256" key="7">
    <source>
        <dbReference type="ARBA" id="ARBA00022692"/>
    </source>
</evidence>
<evidence type="ECO:0000259" key="15">
    <source>
        <dbReference type="PROSITE" id="PS50109"/>
    </source>
</evidence>
<comment type="subcellular location">
    <subcellularLocation>
        <location evidence="2">Cell membrane</location>
        <topology evidence="2">Multi-pass membrane protein</topology>
    </subcellularLocation>
</comment>
<keyword evidence="10 17" id="KW-0067">ATP-binding</keyword>
<dbReference type="InterPro" id="IPR005467">
    <property type="entry name" value="His_kinase_dom"/>
</dbReference>
<evidence type="ECO:0000256" key="2">
    <source>
        <dbReference type="ARBA" id="ARBA00004651"/>
    </source>
</evidence>
<evidence type="ECO:0000313" key="17">
    <source>
        <dbReference type="EMBL" id="MFC5628991.1"/>
    </source>
</evidence>
<evidence type="ECO:0000256" key="8">
    <source>
        <dbReference type="ARBA" id="ARBA00022741"/>
    </source>
</evidence>
<evidence type="ECO:0000256" key="3">
    <source>
        <dbReference type="ARBA" id="ARBA00012438"/>
    </source>
</evidence>
<keyword evidence="9" id="KW-0418">Kinase</keyword>
<dbReference type="InterPro" id="IPR035965">
    <property type="entry name" value="PAS-like_dom_sf"/>
</dbReference>
<dbReference type="InterPro" id="IPR036890">
    <property type="entry name" value="HATPase_C_sf"/>
</dbReference>
<dbReference type="EC" id="2.7.13.3" evidence="3"/>
<keyword evidence="6" id="KW-0808">Transferase</keyword>
<comment type="catalytic activity">
    <reaction evidence="1">
        <text>ATP + protein L-histidine = ADP + protein N-phospho-L-histidine.</text>
        <dbReference type="EC" id="2.7.13.3"/>
    </reaction>
</comment>
<evidence type="ECO:0000256" key="14">
    <source>
        <dbReference type="SAM" id="Phobius"/>
    </source>
</evidence>
<dbReference type="SUPFAM" id="SSF55874">
    <property type="entry name" value="ATPase domain of HSP90 chaperone/DNA topoisomerase II/histidine kinase"/>
    <property type="match status" value="1"/>
</dbReference>
<dbReference type="PANTHER" id="PTHR42878">
    <property type="entry name" value="TWO-COMPONENT HISTIDINE KINASE"/>
    <property type="match status" value="1"/>
</dbReference>
<dbReference type="InterPro" id="IPR050351">
    <property type="entry name" value="BphY/WalK/GraS-like"/>
</dbReference>
<dbReference type="Gene3D" id="3.30.565.10">
    <property type="entry name" value="Histidine kinase-like ATPase, C-terminal domain"/>
    <property type="match status" value="1"/>
</dbReference>
<dbReference type="InterPro" id="IPR003660">
    <property type="entry name" value="HAMP_dom"/>
</dbReference>
<dbReference type="Pfam" id="PF02518">
    <property type="entry name" value="HATPase_c"/>
    <property type="match status" value="1"/>
</dbReference>
<dbReference type="CDD" id="cd00075">
    <property type="entry name" value="HATPase"/>
    <property type="match status" value="1"/>
</dbReference>
<dbReference type="PROSITE" id="PS50109">
    <property type="entry name" value="HIS_KIN"/>
    <property type="match status" value="1"/>
</dbReference>
<evidence type="ECO:0000256" key="5">
    <source>
        <dbReference type="ARBA" id="ARBA00022553"/>
    </source>
</evidence>
<dbReference type="SUPFAM" id="SSF47384">
    <property type="entry name" value="Homodimeric domain of signal transducing histidine kinase"/>
    <property type="match status" value="1"/>
</dbReference>
<dbReference type="InterPro" id="IPR041328">
    <property type="entry name" value="HisK_sensor"/>
</dbReference>
<evidence type="ECO:0000256" key="1">
    <source>
        <dbReference type="ARBA" id="ARBA00000085"/>
    </source>
</evidence>
<feature type="domain" description="HAMP" evidence="16">
    <location>
        <begin position="194"/>
        <end position="246"/>
    </location>
</feature>
<dbReference type="CDD" id="cd00082">
    <property type="entry name" value="HisKA"/>
    <property type="match status" value="1"/>
</dbReference>
<evidence type="ECO:0000259" key="16">
    <source>
        <dbReference type="PROSITE" id="PS50885"/>
    </source>
</evidence>
<keyword evidence="8" id="KW-0547">Nucleotide-binding</keyword>
<dbReference type="Pfam" id="PF00512">
    <property type="entry name" value="HisKA"/>
    <property type="match status" value="1"/>
</dbReference>
<dbReference type="PRINTS" id="PR00344">
    <property type="entry name" value="BCTRLSENSOR"/>
</dbReference>